<dbReference type="InterPro" id="IPR052698">
    <property type="entry name" value="MoCofactor_Util/Proc"/>
</dbReference>
<reference evidence="2" key="1">
    <citation type="submission" date="2018-05" db="EMBL/GenBank/DDBJ databases">
        <authorList>
            <person name="Lanie J.A."/>
            <person name="Ng W.-L."/>
            <person name="Kazmierczak K.M."/>
            <person name="Andrzejewski T.M."/>
            <person name="Davidsen T.M."/>
            <person name="Wayne K.J."/>
            <person name="Tettelin H."/>
            <person name="Glass J.I."/>
            <person name="Rusch D."/>
            <person name="Podicherti R."/>
            <person name="Tsui H.-C.T."/>
            <person name="Winkler M.E."/>
        </authorList>
    </citation>
    <scope>NUCLEOTIDE SEQUENCE</scope>
</reference>
<dbReference type="EMBL" id="UINC01068269">
    <property type="protein sequence ID" value="SVC00771.1"/>
    <property type="molecule type" value="Genomic_DNA"/>
</dbReference>
<accession>A0A382IQ20</accession>
<dbReference type="PANTHER" id="PTHR30388">
    <property type="entry name" value="ALDEHYDE OXIDOREDUCTASE MOLYBDENUM COFACTOR ASSEMBLY PROTEIN"/>
    <property type="match status" value="1"/>
</dbReference>
<name>A0A382IQ20_9ZZZZ</name>
<feature type="domain" description="XdhC- CoxI" evidence="1">
    <location>
        <begin position="14"/>
        <end position="68"/>
    </location>
</feature>
<dbReference type="Pfam" id="PF02625">
    <property type="entry name" value="XdhC_CoxI"/>
    <property type="match status" value="1"/>
</dbReference>
<sequence>MNSWLKPVRNSIALNNPFVLLSVIETKGSTPCSRGDKIVFAGGKSIFGSIGGGNLEFKALDYAENLLSVNINTIHLEKYPLGATLGQCCGGYVKVMFESYIETDSS</sequence>
<organism evidence="2">
    <name type="scientific">marine metagenome</name>
    <dbReference type="NCBI Taxonomy" id="408172"/>
    <lineage>
        <taxon>unclassified sequences</taxon>
        <taxon>metagenomes</taxon>
        <taxon>ecological metagenomes</taxon>
    </lineage>
</organism>
<gene>
    <name evidence="2" type="ORF">METZ01_LOCUS253625</name>
</gene>
<dbReference type="AlphaFoldDB" id="A0A382IQ20"/>
<evidence type="ECO:0000313" key="2">
    <source>
        <dbReference type="EMBL" id="SVC00771.1"/>
    </source>
</evidence>
<proteinExistence type="predicted"/>
<evidence type="ECO:0000259" key="1">
    <source>
        <dbReference type="Pfam" id="PF02625"/>
    </source>
</evidence>
<feature type="non-terminal residue" evidence="2">
    <location>
        <position position="106"/>
    </location>
</feature>
<protein>
    <recommendedName>
        <fullName evidence="1">XdhC- CoxI domain-containing protein</fullName>
    </recommendedName>
</protein>
<dbReference type="PANTHER" id="PTHR30388:SF6">
    <property type="entry name" value="XANTHINE DEHYDROGENASE SUBUNIT A-RELATED"/>
    <property type="match status" value="1"/>
</dbReference>
<dbReference type="InterPro" id="IPR003777">
    <property type="entry name" value="XdhC_CoxI"/>
</dbReference>